<keyword evidence="4" id="KW-0554">One-carbon metabolism</keyword>
<evidence type="ECO:0000256" key="9">
    <source>
        <dbReference type="ARBA" id="ARBA00022842"/>
    </source>
</evidence>
<dbReference type="OrthoDB" id="5212574at2759"/>
<dbReference type="GO" id="GO:0005524">
    <property type="term" value="F:ATP binding"/>
    <property type="evidence" value="ECO:0007669"/>
    <property type="project" value="UniProtKB-KW"/>
</dbReference>
<evidence type="ECO:0000256" key="10">
    <source>
        <dbReference type="ARBA" id="ARBA00030592"/>
    </source>
</evidence>
<dbReference type="GO" id="GO:0006730">
    <property type="term" value="P:one-carbon metabolic process"/>
    <property type="evidence" value="ECO:0007669"/>
    <property type="project" value="UniProtKB-KW"/>
</dbReference>
<sequence length="633" mass="69579">MAARGCFHSALAYGRQLAGSSTDCVRHSVVVPTTNTQNRLLLKRSLSPRESSIRGMASGPVADARIANGLTVLQRTSKYEEAIVALNSLQSNAETIRKSLANRNEARKQNIPQMINFLHRVGLSLDAVDNLSVIHITGTKGKGSTCAFAESILRHYGYKTGFFSSPHLIEARERIRINGSPVDRDTFSSCFWEVYEKLLKTKEQNEGIMPHYFSFLTTMAFHIFVLEKVDVVLLEVGIGGQYDSTNVVRRPVVCGISSLDLDHTNLLGSTLEEIAWHKAGIFKAGITGITVPQTDLALDVILKRSQEIGMDDSVPSVLKAPVRRGTNKLPGIISKCPLYVAEPLTAEDLMAYKLTLGIAGDRQVYNAGLAVHLCQVWLNSRNPGLGGQIYHLKNQPQVTSISSIPRLNKHQLTREMITGLSQCSWPGRNQTVRKPGVTYYLDGAHTTDSMQQCVRWFLQAADTEKEVVGGKVYRSLVFNMTGDRPVSTLLEYLKGCGFNSAAFCPNILSTTASENIPDQMNLTVEQNTMLKTSARNRMTWDDLMRPDSLPSAASNAAQCISANFPCISTALKWATLNRDMSFSSIAAADSRNKDDSKLRADESPDHVQVLVTGSLHLVGGVLELIYPNFNDAQ</sequence>
<dbReference type="SUPFAM" id="SSF53623">
    <property type="entry name" value="MurD-like peptide ligases, catalytic domain"/>
    <property type="match status" value="1"/>
</dbReference>
<dbReference type="InterPro" id="IPR001645">
    <property type="entry name" value="Folylpolyglutamate_synth"/>
</dbReference>
<keyword evidence="8" id="KW-0067">ATP-binding</keyword>
<evidence type="ECO:0000256" key="12">
    <source>
        <dbReference type="ARBA" id="ARBA00047493"/>
    </source>
</evidence>
<dbReference type="GO" id="GO:0046872">
    <property type="term" value="F:metal ion binding"/>
    <property type="evidence" value="ECO:0007669"/>
    <property type="project" value="UniProtKB-KW"/>
</dbReference>
<dbReference type="PROSITE" id="PS01012">
    <property type="entry name" value="FOLYLPOLYGLU_SYNT_2"/>
    <property type="match status" value="1"/>
</dbReference>
<comment type="pathway">
    <text evidence="1">Cofactor biosynthesis; tetrahydrofolylpolyglutamate biosynthesis.</text>
</comment>
<evidence type="ECO:0000313" key="14">
    <source>
        <dbReference type="Proteomes" id="UP000245119"/>
    </source>
</evidence>
<keyword evidence="5" id="KW-0436">Ligase</keyword>
<dbReference type="AlphaFoldDB" id="A0A2T7NKS8"/>
<keyword evidence="14" id="KW-1185">Reference proteome</keyword>
<gene>
    <name evidence="13" type="ORF">C0Q70_17566</name>
</gene>
<comment type="catalytic activity">
    <reaction evidence="12">
        <text>(6S)-5,6,7,8-tetrahydrofolyl-(gamma-L-Glu)(n) + L-glutamate + ATP = (6S)-5,6,7,8-tetrahydrofolyl-(gamma-L-Glu)(n+1) + ADP + phosphate + H(+)</text>
        <dbReference type="Rhea" id="RHEA:10580"/>
        <dbReference type="Rhea" id="RHEA-COMP:14738"/>
        <dbReference type="Rhea" id="RHEA-COMP:14740"/>
        <dbReference type="ChEBI" id="CHEBI:15378"/>
        <dbReference type="ChEBI" id="CHEBI:29985"/>
        <dbReference type="ChEBI" id="CHEBI:30616"/>
        <dbReference type="ChEBI" id="CHEBI:43474"/>
        <dbReference type="ChEBI" id="CHEBI:141005"/>
        <dbReference type="ChEBI" id="CHEBI:456216"/>
        <dbReference type="EC" id="6.3.2.17"/>
    </reaction>
</comment>
<dbReference type="GO" id="GO:0005829">
    <property type="term" value="C:cytosol"/>
    <property type="evidence" value="ECO:0007669"/>
    <property type="project" value="TreeGrafter"/>
</dbReference>
<reference evidence="13 14" key="1">
    <citation type="submission" date="2018-04" db="EMBL/GenBank/DDBJ databases">
        <title>The genome of golden apple snail Pomacea canaliculata provides insight into stress tolerance and invasive adaptation.</title>
        <authorList>
            <person name="Liu C."/>
            <person name="Liu B."/>
            <person name="Ren Y."/>
            <person name="Zhang Y."/>
            <person name="Wang H."/>
            <person name="Li S."/>
            <person name="Jiang F."/>
            <person name="Yin L."/>
            <person name="Zhang G."/>
            <person name="Qian W."/>
            <person name="Fan W."/>
        </authorList>
    </citation>
    <scope>NUCLEOTIDE SEQUENCE [LARGE SCALE GENOMIC DNA]</scope>
    <source>
        <strain evidence="13">SZHN2017</strain>
        <tissue evidence="13">Muscle</tissue>
    </source>
</reference>
<dbReference type="PANTHER" id="PTHR11136">
    <property type="entry name" value="FOLYLPOLYGLUTAMATE SYNTHASE-RELATED"/>
    <property type="match status" value="1"/>
</dbReference>
<evidence type="ECO:0000256" key="1">
    <source>
        <dbReference type="ARBA" id="ARBA00005150"/>
    </source>
</evidence>
<evidence type="ECO:0000256" key="2">
    <source>
        <dbReference type="ARBA" id="ARBA00008276"/>
    </source>
</evidence>
<keyword evidence="9" id="KW-0460">Magnesium</keyword>
<dbReference type="EC" id="6.3.2.17" evidence="3"/>
<keyword evidence="7" id="KW-0547">Nucleotide-binding</keyword>
<proteinExistence type="inferred from homology"/>
<evidence type="ECO:0000256" key="8">
    <source>
        <dbReference type="ARBA" id="ARBA00022840"/>
    </source>
</evidence>
<dbReference type="InterPro" id="IPR036565">
    <property type="entry name" value="Mur-like_cat_sf"/>
</dbReference>
<name>A0A2T7NKS8_POMCA</name>
<comment type="similarity">
    <text evidence="2">Belongs to the folylpolyglutamate synthase family.</text>
</comment>
<dbReference type="EMBL" id="PZQS01000011">
    <property type="protein sequence ID" value="PVD21765.1"/>
    <property type="molecule type" value="Genomic_DNA"/>
</dbReference>
<evidence type="ECO:0000313" key="13">
    <source>
        <dbReference type="EMBL" id="PVD21765.1"/>
    </source>
</evidence>
<dbReference type="Proteomes" id="UP000245119">
    <property type="component" value="Linkage Group LG11"/>
</dbReference>
<accession>A0A2T7NKS8</accession>
<evidence type="ECO:0000256" key="7">
    <source>
        <dbReference type="ARBA" id="ARBA00022741"/>
    </source>
</evidence>
<dbReference type="UniPathway" id="UPA00850"/>
<dbReference type="PANTHER" id="PTHR11136:SF5">
    <property type="entry name" value="FOLYLPOLYGLUTAMATE SYNTHASE, MITOCHONDRIAL"/>
    <property type="match status" value="1"/>
</dbReference>
<evidence type="ECO:0000256" key="11">
    <source>
        <dbReference type="ARBA" id="ARBA00030876"/>
    </source>
</evidence>
<evidence type="ECO:0000256" key="3">
    <source>
        <dbReference type="ARBA" id="ARBA00013025"/>
    </source>
</evidence>
<organism evidence="13 14">
    <name type="scientific">Pomacea canaliculata</name>
    <name type="common">Golden apple snail</name>
    <dbReference type="NCBI Taxonomy" id="400727"/>
    <lineage>
        <taxon>Eukaryota</taxon>
        <taxon>Metazoa</taxon>
        <taxon>Spiralia</taxon>
        <taxon>Lophotrochozoa</taxon>
        <taxon>Mollusca</taxon>
        <taxon>Gastropoda</taxon>
        <taxon>Caenogastropoda</taxon>
        <taxon>Architaenioglossa</taxon>
        <taxon>Ampullarioidea</taxon>
        <taxon>Ampullariidae</taxon>
        <taxon>Pomacea</taxon>
    </lineage>
</organism>
<dbReference type="NCBIfam" id="TIGR01499">
    <property type="entry name" value="folC"/>
    <property type="match status" value="1"/>
</dbReference>
<dbReference type="STRING" id="400727.A0A2T7NKS8"/>
<evidence type="ECO:0000256" key="5">
    <source>
        <dbReference type="ARBA" id="ARBA00022598"/>
    </source>
</evidence>
<evidence type="ECO:0000256" key="6">
    <source>
        <dbReference type="ARBA" id="ARBA00022723"/>
    </source>
</evidence>
<comment type="caution">
    <text evidence="13">The sequence shown here is derived from an EMBL/GenBank/DDBJ whole genome shotgun (WGS) entry which is preliminary data.</text>
</comment>
<dbReference type="Gene3D" id="3.40.1190.10">
    <property type="entry name" value="Mur-like, catalytic domain"/>
    <property type="match status" value="1"/>
</dbReference>
<dbReference type="GO" id="GO:0004326">
    <property type="term" value="F:tetrahydrofolylpolyglutamate synthase activity"/>
    <property type="evidence" value="ECO:0007669"/>
    <property type="project" value="UniProtKB-EC"/>
</dbReference>
<dbReference type="InterPro" id="IPR036615">
    <property type="entry name" value="Mur_ligase_C_dom_sf"/>
</dbReference>
<dbReference type="GO" id="GO:0005739">
    <property type="term" value="C:mitochondrion"/>
    <property type="evidence" value="ECO:0007669"/>
    <property type="project" value="TreeGrafter"/>
</dbReference>
<keyword evidence="6" id="KW-0479">Metal-binding</keyword>
<protein>
    <recommendedName>
        <fullName evidence="3">tetrahydrofolate synthase</fullName>
        <ecNumber evidence="3">6.3.2.17</ecNumber>
    </recommendedName>
    <alternativeName>
        <fullName evidence="11">Folylpoly-gamma-glutamate synthetase</fullName>
    </alternativeName>
    <alternativeName>
        <fullName evidence="10">Tetrahydrofolylpolyglutamate synthase</fullName>
    </alternativeName>
</protein>
<evidence type="ECO:0000256" key="4">
    <source>
        <dbReference type="ARBA" id="ARBA00022563"/>
    </source>
</evidence>
<dbReference type="Gene3D" id="3.90.190.20">
    <property type="entry name" value="Mur ligase, C-terminal domain"/>
    <property type="match status" value="1"/>
</dbReference>
<dbReference type="SUPFAM" id="SSF53244">
    <property type="entry name" value="MurD-like peptide ligases, peptide-binding domain"/>
    <property type="match status" value="1"/>
</dbReference>
<dbReference type="InterPro" id="IPR018109">
    <property type="entry name" value="Folylpolyglutamate_synth_CS"/>
</dbReference>